<evidence type="ECO:0000256" key="6">
    <source>
        <dbReference type="ARBA" id="ARBA00022801"/>
    </source>
</evidence>
<dbReference type="Gene3D" id="3.40.50.880">
    <property type="match status" value="1"/>
</dbReference>
<comment type="function">
    <text evidence="12">IGPS catalyzes the conversion of PRFAR and glutamine to IGP, AICAR and glutamate. The HisH subunit catalyzes the hydrolysis of glutamine to glutamate and ammonia as part of the synthesis of IGP and AICAR. The resulting ammonia molecule is channeled to the active site of HisF.</text>
</comment>
<feature type="active site" description="Nucleophile" evidence="12 13">
    <location>
        <position position="78"/>
    </location>
</feature>
<dbReference type="EMBL" id="PHKW01000005">
    <property type="protein sequence ID" value="PKV15934.1"/>
    <property type="molecule type" value="Genomic_DNA"/>
</dbReference>
<evidence type="ECO:0000256" key="12">
    <source>
        <dbReference type="HAMAP-Rule" id="MF_00278"/>
    </source>
</evidence>
<comment type="subcellular location">
    <subcellularLocation>
        <location evidence="1 12">Cytoplasm</location>
    </subcellularLocation>
</comment>
<dbReference type="Proteomes" id="UP000233720">
    <property type="component" value="Unassembled WGS sequence"/>
</dbReference>
<feature type="active site" evidence="12 13">
    <location>
        <position position="179"/>
    </location>
</feature>
<evidence type="ECO:0000256" key="8">
    <source>
        <dbReference type="ARBA" id="ARBA00023102"/>
    </source>
</evidence>
<feature type="active site" evidence="12 13">
    <location>
        <position position="181"/>
    </location>
</feature>
<comment type="subunit">
    <text evidence="3 12">Heterodimer of HisH and HisF.</text>
</comment>
<keyword evidence="5 12" id="KW-0028">Amino-acid biosynthesis</keyword>
<proteinExistence type="inferred from homology"/>
<protein>
    <recommendedName>
        <fullName evidence="12">Imidazole glycerol phosphate synthase subunit HisH</fullName>
        <ecNumber evidence="12">4.3.2.10</ecNumber>
    </recommendedName>
    <alternativeName>
        <fullName evidence="12">IGP synthase glutaminase subunit</fullName>
        <ecNumber evidence="12">3.5.1.2</ecNumber>
    </alternativeName>
    <alternativeName>
        <fullName evidence="12">IGP synthase subunit HisH</fullName>
    </alternativeName>
    <alternativeName>
        <fullName evidence="12">ImGP synthase subunit HisH</fullName>
        <shortName evidence="12">IGPS subunit HisH</shortName>
    </alternativeName>
</protein>
<evidence type="ECO:0000256" key="9">
    <source>
        <dbReference type="ARBA" id="ARBA00023239"/>
    </source>
</evidence>
<evidence type="ECO:0000259" key="14">
    <source>
        <dbReference type="Pfam" id="PF00117"/>
    </source>
</evidence>
<evidence type="ECO:0000313" key="17">
    <source>
        <dbReference type="Proteomes" id="UP000233720"/>
    </source>
</evidence>
<feature type="domain" description="Glutamine amidotransferase" evidence="14">
    <location>
        <begin position="6"/>
        <end position="195"/>
    </location>
</feature>
<dbReference type="CDD" id="cd01748">
    <property type="entry name" value="GATase1_IGP_Synthase"/>
    <property type="match status" value="1"/>
</dbReference>
<dbReference type="FunFam" id="3.40.50.880:FF:000009">
    <property type="entry name" value="Imidazole glycerol phosphate synthase subunit HisH"/>
    <property type="match status" value="1"/>
</dbReference>
<dbReference type="AlphaFoldDB" id="A0A2N3RHE1"/>
<dbReference type="GO" id="GO:0016829">
    <property type="term" value="F:lyase activity"/>
    <property type="evidence" value="ECO:0007669"/>
    <property type="project" value="UniProtKB-KW"/>
</dbReference>
<dbReference type="RefSeq" id="WP_101364216.1">
    <property type="nucleotide sequence ID" value="NZ_PHKV01000005.1"/>
</dbReference>
<dbReference type="Proteomes" id="UP000233748">
    <property type="component" value="Unassembled WGS sequence"/>
</dbReference>
<evidence type="ECO:0000256" key="3">
    <source>
        <dbReference type="ARBA" id="ARBA00011152"/>
    </source>
</evidence>
<dbReference type="NCBIfam" id="TIGR01855">
    <property type="entry name" value="IMP_synth_hisH"/>
    <property type="match status" value="1"/>
</dbReference>
<evidence type="ECO:0000313" key="15">
    <source>
        <dbReference type="EMBL" id="PKV11856.1"/>
    </source>
</evidence>
<dbReference type="EC" id="4.3.2.10" evidence="12"/>
<dbReference type="InterPro" id="IPR017926">
    <property type="entry name" value="GATASE"/>
</dbReference>
<dbReference type="PANTHER" id="PTHR42701">
    <property type="entry name" value="IMIDAZOLE GLYCEROL PHOSPHATE SYNTHASE SUBUNIT HISH"/>
    <property type="match status" value="1"/>
</dbReference>
<evidence type="ECO:0000256" key="10">
    <source>
        <dbReference type="ARBA" id="ARBA00047838"/>
    </source>
</evidence>
<dbReference type="GO" id="GO:0005737">
    <property type="term" value="C:cytoplasm"/>
    <property type="evidence" value="ECO:0007669"/>
    <property type="project" value="UniProtKB-SubCell"/>
</dbReference>
<evidence type="ECO:0000256" key="4">
    <source>
        <dbReference type="ARBA" id="ARBA00022490"/>
    </source>
</evidence>
<evidence type="ECO:0000256" key="13">
    <source>
        <dbReference type="PIRSR" id="PIRSR000495-1"/>
    </source>
</evidence>
<evidence type="ECO:0000313" key="18">
    <source>
        <dbReference type="Proteomes" id="UP000233748"/>
    </source>
</evidence>
<evidence type="ECO:0000256" key="11">
    <source>
        <dbReference type="ARBA" id="ARBA00049534"/>
    </source>
</evidence>
<dbReference type="PROSITE" id="PS51273">
    <property type="entry name" value="GATASE_TYPE_1"/>
    <property type="match status" value="1"/>
</dbReference>
<dbReference type="UniPathway" id="UPA00031">
    <property type="reaction ID" value="UER00010"/>
</dbReference>
<keyword evidence="7 12" id="KW-0315">Glutamine amidotransferase</keyword>
<dbReference type="Pfam" id="PF00117">
    <property type="entry name" value="GATase"/>
    <property type="match status" value="1"/>
</dbReference>
<gene>
    <name evidence="12 15" type="primary">hisH</name>
    <name evidence="15" type="ORF">XpruCFBP8353_16825</name>
    <name evidence="16" type="ORF">XpruCFBP8354_15600</name>
</gene>
<name>A0A2N3RHE1_9XANT</name>
<comment type="catalytic activity">
    <reaction evidence="10 12">
        <text>5-[(5-phospho-1-deoxy-D-ribulos-1-ylimino)methylamino]-1-(5-phospho-beta-D-ribosyl)imidazole-4-carboxamide + L-glutamine = D-erythro-1-(imidazol-4-yl)glycerol 3-phosphate + 5-amino-1-(5-phospho-beta-D-ribosyl)imidazole-4-carboxamide + L-glutamate + H(+)</text>
        <dbReference type="Rhea" id="RHEA:24793"/>
        <dbReference type="ChEBI" id="CHEBI:15378"/>
        <dbReference type="ChEBI" id="CHEBI:29985"/>
        <dbReference type="ChEBI" id="CHEBI:58278"/>
        <dbReference type="ChEBI" id="CHEBI:58359"/>
        <dbReference type="ChEBI" id="CHEBI:58475"/>
        <dbReference type="ChEBI" id="CHEBI:58525"/>
        <dbReference type="EC" id="4.3.2.10"/>
    </reaction>
</comment>
<keyword evidence="4 12" id="KW-0963">Cytoplasm</keyword>
<comment type="caution">
    <text evidence="15">The sequence shown here is derived from an EMBL/GenBank/DDBJ whole genome shotgun (WGS) entry which is preliminary data.</text>
</comment>
<keyword evidence="6 12" id="KW-0378">Hydrolase</keyword>
<dbReference type="GO" id="GO:0004359">
    <property type="term" value="F:glutaminase activity"/>
    <property type="evidence" value="ECO:0007669"/>
    <property type="project" value="UniProtKB-EC"/>
</dbReference>
<comment type="pathway">
    <text evidence="2 12">Amino-acid biosynthesis; L-histidine biosynthesis; L-histidine from 5-phospho-alpha-D-ribose 1-diphosphate: step 5/9.</text>
</comment>
<organism evidence="15 17">
    <name type="scientific">Xanthomonas prunicola</name>
    <dbReference type="NCBI Taxonomy" id="2053930"/>
    <lineage>
        <taxon>Bacteria</taxon>
        <taxon>Pseudomonadati</taxon>
        <taxon>Pseudomonadota</taxon>
        <taxon>Gammaproteobacteria</taxon>
        <taxon>Lysobacterales</taxon>
        <taxon>Lysobacteraceae</taxon>
        <taxon>Xanthomonas</taxon>
    </lineage>
</organism>
<reference evidence="17 18" key="1">
    <citation type="submission" date="2017-11" db="EMBL/GenBank/DDBJ databases">
        <title>Xanthomonas prunicola sp. nov., a novel pathogen that affects nectarine (Prunus persica var. nectarine) trees.</title>
        <authorList>
            <person name="Lopez M."/>
            <person name="Lopez-Soriano P."/>
            <person name="Garita-Cambronero J."/>
            <person name="Beltran C."/>
            <person name="Taghouti G."/>
            <person name="Portier P."/>
            <person name="Cubero J."/>
            <person name="Fischer-Le Saux M."/>
            <person name="Marco-Noales E."/>
        </authorList>
    </citation>
    <scope>NUCLEOTIDE SEQUENCE [LARGE SCALE GENOMIC DNA]</scope>
    <source>
        <strain evidence="15 17">CFBP8353</strain>
        <strain evidence="16 18">CFBP8354</strain>
    </source>
</reference>
<evidence type="ECO:0000256" key="7">
    <source>
        <dbReference type="ARBA" id="ARBA00022962"/>
    </source>
</evidence>
<dbReference type="GO" id="GO:0000105">
    <property type="term" value="P:L-histidine biosynthetic process"/>
    <property type="evidence" value="ECO:0007669"/>
    <property type="project" value="UniProtKB-UniRule"/>
</dbReference>
<evidence type="ECO:0000313" key="16">
    <source>
        <dbReference type="EMBL" id="PKV15934.1"/>
    </source>
</evidence>
<evidence type="ECO:0000256" key="1">
    <source>
        <dbReference type="ARBA" id="ARBA00004496"/>
    </source>
</evidence>
<sequence length="200" mass="21226">MTDVALIDAGGANLGSVRYALERLGVEARVVRDAAGLQGAQRVILPGVGAAPEAMSRLRAQGLVEPLRELQVPLIGICLGMQLLFEHSEEGDVECLGLLPGIVRHMTPALGIRVPHMGWNQLVPMRESALLAGLPERASAYFVHGYAAPVTADTVAACDHGGLFTAIVQNGLRCGAQCHPERSADTGARILRNFLEMSFP</sequence>
<keyword evidence="9 12" id="KW-0456">Lyase</keyword>
<dbReference type="EMBL" id="PHKV01000005">
    <property type="protein sequence ID" value="PKV11856.1"/>
    <property type="molecule type" value="Genomic_DNA"/>
</dbReference>
<keyword evidence="18" id="KW-1185">Reference proteome</keyword>
<accession>A0A2N3RHE1</accession>
<dbReference type="SUPFAM" id="SSF52317">
    <property type="entry name" value="Class I glutamine amidotransferase-like"/>
    <property type="match status" value="1"/>
</dbReference>
<dbReference type="EC" id="3.5.1.2" evidence="12"/>
<comment type="catalytic activity">
    <reaction evidence="11 12">
        <text>L-glutamine + H2O = L-glutamate + NH4(+)</text>
        <dbReference type="Rhea" id="RHEA:15889"/>
        <dbReference type="ChEBI" id="CHEBI:15377"/>
        <dbReference type="ChEBI" id="CHEBI:28938"/>
        <dbReference type="ChEBI" id="CHEBI:29985"/>
        <dbReference type="ChEBI" id="CHEBI:58359"/>
        <dbReference type="EC" id="3.5.1.2"/>
    </reaction>
</comment>
<dbReference type="PIRSF" id="PIRSF000495">
    <property type="entry name" value="Amidotransf_hisH"/>
    <property type="match status" value="1"/>
</dbReference>
<evidence type="ECO:0000256" key="5">
    <source>
        <dbReference type="ARBA" id="ARBA00022605"/>
    </source>
</evidence>
<dbReference type="GO" id="GO:0000107">
    <property type="term" value="F:imidazoleglycerol-phosphate synthase activity"/>
    <property type="evidence" value="ECO:0007669"/>
    <property type="project" value="UniProtKB-UniRule"/>
</dbReference>
<dbReference type="HAMAP" id="MF_00278">
    <property type="entry name" value="HisH"/>
    <property type="match status" value="1"/>
</dbReference>
<dbReference type="InterPro" id="IPR029062">
    <property type="entry name" value="Class_I_gatase-like"/>
</dbReference>
<dbReference type="OrthoDB" id="9807137at2"/>
<evidence type="ECO:0000256" key="2">
    <source>
        <dbReference type="ARBA" id="ARBA00005091"/>
    </source>
</evidence>
<dbReference type="InterPro" id="IPR010139">
    <property type="entry name" value="Imidazole-glycPsynth_HisH"/>
</dbReference>
<keyword evidence="8 12" id="KW-0368">Histidine biosynthesis</keyword>
<dbReference type="PANTHER" id="PTHR42701:SF1">
    <property type="entry name" value="IMIDAZOLE GLYCEROL PHOSPHATE SYNTHASE SUBUNIT HISH"/>
    <property type="match status" value="1"/>
</dbReference>